<dbReference type="Proteomes" id="UP000016584">
    <property type="component" value="Unassembled WGS sequence"/>
</dbReference>
<gene>
    <name evidence="2" type="ORF">M472_08385</name>
</gene>
<dbReference type="OrthoDB" id="711648at2"/>
<evidence type="ECO:0000313" key="2">
    <source>
        <dbReference type="EMBL" id="ERJ58784.1"/>
    </source>
</evidence>
<keyword evidence="1" id="KW-0472">Membrane</keyword>
<reference evidence="2 3" key="1">
    <citation type="journal article" date="2013" name="Genome Announc.">
        <title>The Draft Genome Sequence of Sphingomonas paucimobilis Strain HER1398 (Proteobacteria), Host to the Giant PAU Phage, Indicates That It Is a Member of the Genus Sphingobacterium (Bacteroidetes).</title>
        <authorList>
            <person name="White R.A.III."/>
            <person name="Suttle C.A."/>
        </authorList>
    </citation>
    <scope>NUCLEOTIDE SEQUENCE [LARGE SCALE GENOMIC DNA]</scope>
    <source>
        <strain evidence="2 3">HER1398</strain>
    </source>
</reference>
<keyword evidence="3" id="KW-1185">Reference proteome</keyword>
<proteinExistence type="predicted"/>
<evidence type="ECO:0000313" key="3">
    <source>
        <dbReference type="Proteomes" id="UP000016584"/>
    </source>
</evidence>
<dbReference type="PATRIC" id="fig|1346330.5.peg.2114"/>
<sequence length="143" mass="16778">MNTRILYFLLFTVCCGCRVNKEKSERLHLDSQSQSRLEASASWVQVNSQDSSYRYWYFSGDSGFYFHPDIGLWSRSGQIVYGEQRALKQQVAAVEHSYDSLGFESDQVQQLTHTKKTTYPLSSWLWALAIIAIVVVFYWWRRK</sequence>
<dbReference type="AlphaFoldDB" id="U2J1D3"/>
<dbReference type="RefSeq" id="WP_021070277.1">
    <property type="nucleotide sequence ID" value="NZ_ATDL01000015.1"/>
</dbReference>
<comment type="caution">
    <text evidence="2">The sequence shown here is derived from an EMBL/GenBank/DDBJ whole genome shotgun (WGS) entry which is preliminary data.</text>
</comment>
<protein>
    <submittedName>
        <fullName evidence="2">Uncharacterized protein</fullName>
    </submittedName>
</protein>
<name>U2J1D3_9SPHI</name>
<feature type="transmembrane region" description="Helical" evidence="1">
    <location>
        <begin position="123"/>
        <end position="140"/>
    </location>
</feature>
<dbReference type="EMBL" id="ATDL01000015">
    <property type="protein sequence ID" value="ERJ58784.1"/>
    <property type="molecule type" value="Genomic_DNA"/>
</dbReference>
<accession>U2J1D3</accession>
<keyword evidence="1" id="KW-1133">Transmembrane helix</keyword>
<evidence type="ECO:0000256" key="1">
    <source>
        <dbReference type="SAM" id="Phobius"/>
    </source>
</evidence>
<organism evidence="2 3">
    <name type="scientific">Sphingobacterium paucimobilis HER1398</name>
    <dbReference type="NCBI Taxonomy" id="1346330"/>
    <lineage>
        <taxon>Bacteria</taxon>
        <taxon>Pseudomonadati</taxon>
        <taxon>Bacteroidota</taxon>
        <taxon>Sphingobacteriia</taxon>
        <taxon>Sphingobacteriales</taxon>
        <taxon>Sphingobacteriaceae</taxon>
        <taxon>Sphingobacterium</taxon>
    </lineage>
</organism>
<keyword evidence="1" id="KW-0812">Transmembrane</keyword>